<dbReference type="Proteomes" id="UP001642540">
    <property type="component" value="Unassembled WGS sequence"/>
</dbReference>
<evidence type="ECO:0000313" key="12">
    <source>
        <dbReference type="Proteomes" id="UP001642540"/>
    </source>
</evidence>
<comment type="similarity">
    <text evidence="1">Belongs to the DNA polymerase type-B family.</text>
</comment>
<feature type="compositionally biased region" description="Polar residues" evidence="9">
    <location>
        <begin position="222"/>
        <end position="238"/>
    </location>
</feature>
<gene>
    <name evidence="11" type="ORF">ODALV1_LOCUS18574</name>
</gene>
<sequence length="761" mass="86443">MSSLLLKVENEKHTEVIYNAIREIFEVRVEEFQRLGSGWLLNRISSFSMLIAKLGKLIGGGDIELPLVLKEKNQSLLNVPGQDGKCFARAIIAHFLIEQREIQVPKPPAINTRLNRGLIYEPYLQDGAVQADRKTIVNWNAGLPFDLRNISKFENDNPTIGVHYFVCDPDEENILCVNPRKEANEVSSQGESTPNGDANVEDSPQQSSNVDSSEEESIINGVESNTLQETSQESNQDLSVDEPMPSVNVGASTTDPLGVARARNALMGGTESKKEMKRHIEIMKHAYPYHICKEVRPIQINLLLVIDGDQKHFCLIKDLKAFLKRPNNHVKAICPYCLHSIYSRDHKDHIRNCSLVGVRKVRMPSAKEKLQFKSFMSTQKMPFVLFADIESALIPIHRTTGNTIMTQKHKACAYCWACIDKDGSIVEMKSYAAVDDSEKVAEQMMTEMLACTDRCISKIKESEKEANRVRDAALRNVPLPGPYDPMPNCGFCHNHIPRGEAVRHHEHTAPYAFKFLACTSCNMHAKVDQSVNCFMHNLKGYDAHYLLRVAQNTDIVQEMTVIPVSSEKFISIKVNDTLTFMDSLNFFSASLDSVASTMDESDFHITRKYFEQKFNAIENIHENVKKLLSKGIYPYSHNTGTSSLDETCLPPKEAFFNDLTDEPISDEDYAHAQNVWDTFEIENMREYTLQYVERDVLILADCFVKMRELFIDKFDIDCVHYYTLPQLSFDLALKFTKCKLAYITDVAMHTWLELMKRGGMA</sequence>
<evidence type="ECO:0000256" key="9">
    <source>
        <dbReference type="SAM" id="MobiDB-lite"/>
    </source>
</evidence>
<evidence type="ECO:0000256" key="2">
    <source>
        <dbReference type="ARBA" id="ARBA00012417"/>
    </source>
</evidence>
<dbReference type="Gene3D" id="3.30.420.10">
    <property type="entry name" value="Ribonuclease H-like superfamily/Ribonuclease H"/>
    <property type="match status" value="1"/>
</dbReference>
<evidence type="ECO:0000256" key="5">
    <source>
        <dbReference type="ARBA" id="ARBA00022705"/>
    </source>
</evidence>
<reference evidence="11 12" key="1">
    <citation type="submission" date="2024-08" db="EMBL/GenBank/DDBJ databases">
        <authorList>
            <person name="Cucini C."/>
            <person name="Frati F."/>
        </authorList>
    </citation>
    <scope>NUCLEOTIDE SEQUENCE [LARGE SCALE GENOMIC DNA]</scope>
</reference>
<keyword evidence="4" id="KW-0548">Nucleotidyltransferase</keyword>
<proteinExistence type="inferred from homology"/>
<dbReference type="InterPro" id="IPR012337">
    <property type="entry name" value="RNaseH-like_sf"/>
</dbReference>
<dbReference type="Pfam" id="PF03175">
    <property type="entry name" value="DNA_pol_B_2"/>
    <property type="match status" value="1"/>
</dbReference>
<evidence type="ECO:0000256" key="1">
    <source>
        <dbReference type="ARBA" id="ARBA00005755"/>
    </source>
</evidence>
<feature type="compositionally biased region" description="Polar residues" evidence="9">
    <location>
        <begin position="185"/>
        <end position="211"/>
    </location>
</feature>
<evidence type="ECO:0000256" key="8">
    <source>
        <dbReference type="ARBA" id="ARBA00049244"/>
    </source>
</evidence>
<protein>
    <recommendedName>
        <fullName evidence="2">DNA-directed DNA polymerase</fullName>
        <ecNumber evidence="2">2.7.7.7</ecNumber>
    </recommendedName>
</protein>
<keyword evidence="12" id="KW-1185">Reference proteome</keyword>
<dbReference type="PANTHER" id="PTHR31511">
    <property type="entry name" value="PROTEIN CBG23764"/>
    <property type="match status" value="1"/>
</dbReference>
<evidence type="ECO:0000256" key="6">
    <source>
        <dbReference type="ARBA" id="ARBA00022932"/>
    </source>
</evidence>
<dbReference type="SUPFAM" id="SSF53098">
    <property type="entry name" value="Ribonuclease H-like"/>
    <property type="match status" value="1"/>
</dbReference>
<evidence type="ECO:0000256" key="3">
    <source>
        <dbReference type="ARBA" id="ARBA00022679"/>
    </source>
</evidence>
<dbReference type="PANTHER" id="PTHR31511:SF12">
    <property type="entry name" value="RHO TERMINATION FACTOR N-TERMINAL DOMAIN-CONTAINING PROTEIN"/>
    <property type="match status" value="1"/>
</dbReference>
<comment type="catalytic activity">
    <reaction evidence="8">
        <text>DNA(n) + a 2'-deoxyribonucleoside 5'-triphosphate = DNA(n+1) + diphosphate</text>
        <dbReference type="Rhea" id="RHEA:22508"/>
        <dbReference type="Rhea" id="RHEA-COMP:17339"/>
        <dbReference type="Rhea" id="RHEA-COMP:17340"/>
        <dbReference type="ChEBI" id="CHEBI:33019"/>
        <dbReference type="ChEBI" id="CHEBI:61560"/>
        <dbReference type="ChEBI" id="CHEBI:173112"/>
        <dbReference type="EC" id="2.7.7.7"/>
    </reaction>
</comment>
<dbReference type="InterPro" id="IPR004868">
    <property type="entry name" value="DNA-dir_DNA_pol_B_mt/vir"/>
</dbReference>
<accession>A0ABP1RB79</accession>
<evidence type="ECO:0000256" key="4">
    <source>
        <dbReference type="ARBA" id="ARBA00022695"/>
    </source>
</evidence>
<dbReference type="InterPro" id="IPR036397">
    <property type="entry name" value="RNaseH_sf"/>
</dbReference>
<dbReference type="EMBL" id="CAXLJM020000060">
    <property type="protein sequence ID" value="CAL8119487.1"/>
    <property type="molecule type" value="Genomic_DNA"/>
</dbReference>
<organism evidence="11 12">
    <name type="scientific">Orchesella dallaii</name>
    <dbReference type="NCBI Taxonomy" id="48710"/>
    <lineage>
        <taxon>Eukaryota</taxon>
        <taxon>Metazoa</taxon>
        <taxon>Ecdysozoa</taxon>
        <taxon>Arthropoda</taxon>
        <taxon>Hexapoda</taxon>
        <taxon>Collembola</taxon>
        <taxon>Entomobryomorpha</taxon>
        <taxon>Entomobryoidea</taxon>
        <taxon>Orchesellidae</taxon>
        <taxon>Orchesellinae</taxon>
        <taxon>Orchesella</taxon>
    </lineage>
</organism>
<keyword evidence="7" id="KW-0238">DNA-binding</keyword>
<name>A0ABP1RB79_9HEXA</name>
<keyword evidence="3" id="KW-0808">Transferase</keyword>
<evidence type="ECO:0000259" key="10">
    <source>
        <dbReference type="Pfam" id="PF03175"/>
    </source>
</evidence>
<dbReference type="EC" id="2.7.7.7" evidence="2"/>
<evidence type="ECO:0000256" key="7">
    <source>
        <dbReference type="ARBA" id="ARBA00023125"/>
    </source>
</evidence>
<feature type="region of interest" description="Disordered" evidence="9">
    <location>
        <begin position="182"/>
        <end position="243"/>
    </location>
</feature>
<evidence type="ECO:0000313" key="11">
    <source>
        <dbReference type="EMBL" id="CAL8119487.1"/>
    </source>
</evidence>
<keyword evidence="6" id="KW-0239">DNA-directed DNA polymerase</keyword>
<keyword evidence="5" id="KW-0235">DNA replication</keyword>
<comment type="caution">
    <text evidence="11">The sequence shown here is derived from an EMBL/GenBank/DDBJ whole genome shotgun (WGS) entry which is preliminary data.</text>
</comment>
<feature type="domain" description="DNA-directed DNA polymerase family B mitochondria/virus" evidence="10">
    <location>
        <begin position="530"/>
        <end position="731"/>
    </location>
</feature>